<evidence type="ECO:0000313" key="1">
    <source>
        <dbReference type="EMBL" id="TYT29276.1"/>
    </source>
</evidence>
<evidence type="ECO:0008006" key="3">
    <source>
        <dbReference type="Google" id="ProtNLM"/>
    </source>
</evidence>
<evidence type="ECO:0000313" key="2">
    <source>
        <dbReference type="Proteomes" id="UP000323910"/>
    </source>
</evidence>
<dbReference type="Proteomes" id="UP000323910">
    <property type="component" value="Unassembled WGS sequence"/>
</dbReference>
<gene>
    <name evidence="1" type="ORF">FZO59_20740</name>
</gene>
<organism evidence="1 2">
    <name type="scientific">Lelliottia nimipressuralis</name>
    <dbReference type="NCBI Taxonomy" id="69220"/>
    <lineage>
        <taxon>Bacteria</taxon>
        <taxon>Pseudomonadati</taxon>
        <taxon>Pseudomonadota</taxon>
        <taxon>Gammaproteobacteria</taxon>
        <taxon>Enterobacterales</taxon>
        <taxon>Enterobacteriaceae</taxon>
        <taxon>Lelliottia</taxon>
    </lineage>
</organism>
<comment type="caution">
    <text evidence="1">The sequence shown here is derived from an EMBL/GenBank/DDBJ whole genome shotgun (WGS) entry which is preliminary data.</text>
</comment>
<proteinExistence type="predicted"/>
<keyword evidence="2" id="KW-1185">Reference proteome</keyword>
<accession>A0ABY3NXC5</accession>
<sequence length="88" mass="9977">MNHFSEVSIVTPTALYVQMLEAENAPVKKQVRIKRNDIASDALSPEMRALGRHIAHCRKKGRSVRIPAMRGSEWGHVLRTLELKRACN</sequence>
<dbReference type="EMBL" id="VTFR01000014">
    <property type="protein sequence ID" value="TYT29276.1"/>
    <property type="molecule type" value="Genomic_DNA"/>
</dbReference>
<protein>
    <recommendedName>
        <fullName evidence="3">YdfB</fullName>
    </recommendedName>
</protein>
<name>A0ABY3NXC5_9ENTR</name>
<reference evidence="1 2" key="1">
    <citation type="submission" date="2019-08" db="EMBL/GenBank/DDBJ databases">
        <title>The draft genome of Lelliottia nimipressuralis strain CICC 24156.</title>
        <authorList>
            <person name="Wu W."/>
            <person name="Feng Y."/>
            <person name="Zong Z."/>
        </authorList>
    </citation>
    <scope>NUCLEOTIDE SEQUENCE [LARGE SCALE GENOMIC DNA]</scope>
    <source>
        <strain evidence="1 2">CICC 24156</strain>
    </source>
</reference>